<comment type="catalytic activity">
    <reaction evidence="5">
        <text>a 2'-deoxyribonucleoside 5'-diphosphate + [thioredoxin]-disulfide + H2O = a ribonucleoside 5'-diphosphate + [thioredoxin]-dithiol</text>
        <dbReference type="Rhea" id="RHEA:23252"/>
        <dbReference type="Rhea" id="RHEA-COMP:10698"/>
        <dbReference type="Rhea" id="RHEA-COMP:10700"/>
        <dbReference type="ChEBI" id="CHEBI:15377"/>
        <dbReference type="ChEBI" id="CHEBI:29950"/>
        <dbReference type="ChEBI" id="CHEBI:50058"/>
        <dbReference type="ChEBI" id="CHEBI:57930"/>
        <dbReference type="ChEBI" id="CHEBI:73316"/>
        <dbReference type="EC" id="1.17.4.1"/>
    </reaction>
</comment>
<reference evidence="8" key="1">
    <citation type="submission" date="2023-06" db="EMBL/GenBank/DDBJ databases">
        <title>Identification and characterization of horizontal gene transfer across gut microbiota members of farm animals based on homology search.</title>
        <authorList>
            <person name="Zeman M."/>
            <person name="Kubasova T."/>
            <person name="Jahodarova E."/>
            <person name="Nykrynova M."/>
            <person name="Rychlik I."/>
        </authorList>
    </citation>
    <scope>NUCLEOTIDE SEQUENCE [LARGE SCALE GENOMIC DNA]</scope>
    <source>
        <strain evidence="8">154_Feed</strain>
    </source>
</reference>
<keyword evidence="8" id="KW-1185">Reference proteome</keyword>
<dbReference type="EMBL" id="JAUDDZ010000009">
    <property type="protein sequence ID" value="MDM8275243.1"/>
    <property type="molecule type" value="Genomic_DNA"/>
</dbReference>
<evidence type="ECO:0000256" key="3">
    <source>
        <dbReference type="ARBA" id="ARBA00022634"/>
    </source>
</evidence>
<organism evidence="7 8">
    <name type="scientific">Enorma phocaeensis</name>
    <dbReference type="NCBI Taxonomy" id="1871019"/>
    <lineage>
        <taxon>Bacteria</taxon>
        <taxon>Bacillati</taxon>
        <taxon>Actinomycetota</taxon>
        <taxon>Coriobacteriia</taxon>
        <taxon>Coriobacteriales</taxon>
        <taxon>Coriobacteriaceae</taxon>
        <taxon>Enorma</taxon>
    </lineage>
</organism>
<dbReference type="EC" id="1.17.4.1" evidence="2"/>
<sequence>MVSIDYKPTGVCSRNIHVELDDSGTTVTGCAFTGGCNGNLKAISKLINGMPVEQVTSILRGNTCGARPTSCADQLCCALDAAQDLAKAEE</sequence>
<name>A0ABT7V9Q7_9ACTN</name>
<keyword evidence="3" id="KW-0237">DNA synthesis</keyword>
<keyword evidence="4" id="KW-0547">Nucleotide-binding</keyword>
<dbReference type="RefSeq" id="WP_289545258.1">
    <property type="nucleotide sequence ID" value="NZ_JAUDDZ010000009.1"/>
</dbReference>
<evidence type="ECO:0000313" key="8">
    <source>
        <dbReference type="Proteomes" id="UP001529421"/>
    </source>
</evidence>
<evidence type="ECO:0000313" key="7">
    <source>
        <dbReference type="EMBL" id="MDM8275243.1"/>
    </source>
</evidence>
<accession>A0ABT7V9Q7</accession>
<comment type="similarity">
    <text evidence="1">Belongs to the ribonucleoside diphosphate reductase class-2 family.</text>
</comment>
<proteinExistence type="inferred from homology"/>
<evidence type="ECO:0000256" key="5">
    <source>
        <dbReference type="ARBA" id="ARBA00047754"/>
    </source>
</evidence>
<dbReference type="Pfam" id="PF12637">
    <property type="entry name" value="TSCPD"/>
    <property type="match status" value="1"/>
</dbReference>
<dbReference type="InterPro" id="IPR024434">
    <property type="entry name" value="TSCPD_dom"/>
</dbReference>
<dbReference type="InterPro" id="IPR023806">
    <property type="entry name" value="CHP03905"/>
</dbReference>
<comment type="caution">
    <text evidence="7">The sequence shown here is derived from an EMBL/GenBank/DDBJ whole genome shotgun (WGS) entry which is preliminary data.</text>
</comment>
<gene>
    <name evidence="7" type="ORF">QUW28_07025</name>
</gene>
<evidence type="ECO:0000256" key="4">
    <source>
        <dbReference type="ARBA" id="ARBA00022741"/>
    </source>
</evidence>
<evidence type="ECO:0000256" key="1">
    <source>
        <dbReference type="ARBA" id="ARBA00007405"/>
    </source>
</evidence>
<dbReference type="Proteomes" id="UP001529421">
    <property type="component" value="Unassembled WGS sequence"/>
</dbReference>
<reference evidence="7 8" key="2">
    <citation type="submission" date="2023-06" db="EMBL/GenBank/DDBJ databases">
        <authorList>
            <person name="Zeman M."/>
            <person name="Kubasova T."/>
            <person name="Jahodarova E."/>
            <person name="Nykrynova M."/>
            <person name="Rychlik I."/>
        </authorList>
    </citation>
    <scope>NUCLEOTIDE SEQUENCE [LARGE SCALE GENOMIC DNA]</scope>
    <source>
        <strain evidence="7 8">154_Feed</strain>
    </source>
</reference>
<protein>
    <recommendedName>
        <fullName evidence="2">ribonucleoside-diphosphate reductase</fullName>
        <ecNumber evidence="2">1.17.4.1</ecNumber>
    </recommendedName>
</protein>
<dbReference type="NCBIfam" id="TIGR03905">
    <property type="entry name" value="TIGR03905_4_Cys"/>
    <property type="match status" value="1"/>
</dbReference>
<evidence type="ECO:0000259" key="6">
    <source>
        <dbReference type="Pfam" id="PF12637"/>
    </source>
</evidence>
<feature type="domain" description="TSCPD" evidence="6">
    <location>
        <begin position="6"/>
        <end position="82"/>
    </location>
</feature>
<evidence type="ECO:0000256" key="2">
    <source>
        <dbReference type="ARBA" id="ARBA00012274"/>
    </source>
</evidence>